<dbReference type="InterPro" id="IPR025965">
    <property type="entry name" value="FlgD/Vpr_Ig-like"/>
</dbReference>
<feature type="domain" description="FlgD/Vpr Ig-like" evidence="1">
    <location>
        <begin position="417"/>
        <end position="465"/>
    </location>
</feature>
<sequence>MKRIKVGFCVGIVIPLVAFSWINRYGDEGSNRLYAMDLIGEGGFITAGRTTNNDDYGIAYIMKCNDEGDTLWTRTFGGPYEERIYSVRETSDTGFIMAGFTYSFTPSDGCNVYILKTDGNGDTLWTRSYGGIDRDSATCIYEVSSGGYIVSGSTRSFGAGKGDIWILRLDASGDTIWTKTIGDSLDDEGCWITETQDNGFIVAGSKGDPQTNNSNLYLVKIDGTGQTIWEKAYEVLLGGKANSIIPTSDGNYIVTGYSYSHDIWGDVYLAKITQSGNLIWSNTYGGISKDRGFSVAETTEAGYVITGYTLSYGKGNADIYLVKTDANGDSLWARTYGDVELDEAYEIYETEDGSYVFAGRTRSWGSVRCDFFIVKTDKDGNPAITEEDERRGITIKSYPNPFSVKTLITYNLPCNLNVKFSVFDNLGRKVNTLHKGFQDTGFHTLTWNGQDYCGDPLPAGLYFVHFQAPGLSNISKVVLVR</sequence>
<reference evidence="2" key="1">
    <citation type="submission" date="2019-11" db="EMBL/GenBank/DDBJ databases">
        <title>Microbial mats filling the niche in hypersaline microbial mats.</title>
        <authorList>
            <person name="Wong H.L."/>
            <person name="Macleod F.I."/>
            <person name="White R.A. III"/>
            <person name="Burns B.P."/>
        </authorList>
    </citation>
    <scope>NUCLEOTIDE SEQUENCE</scope>
    <source>
        <strain evidence="2">Bin_327</strain>
    </source>
</reference>
<dbReference type="Proteomes" id="UP000630660">
    <property type="component" value="Unassembled WGS sequence"/>
</dbReference>
<gene>
    <name evidence="2" type="ORF">GF359_06980</name>
</gene>
<dbReference type="PANTHER" id="PTHR42754:SF1">
    <property type="entry name" value="LIPOPROTEIN"/>
    <property type="match status" value="1"/>
</dbReference>
<protein>
    <submittedName>
        <fullName evidence="2">T9SS type A sorting domain-containing protein</fullName>
    </submittedName>
</protein>
<dbReference type="Gene3D" id="2.60.40.4070">
    <property type="match status" value="1"/>
</dbReference>
<dbReference type="Pfam" id="PF13860">
    <property type="entry name" value="FlgD_ig"/>
    <property type="match status" value="1"/>
</dbReference>
<dbReference type="PANTHER" id="PTHR42754">
    <property type="entry name" value="ENDOGLUCANASE"/>
    <property type="match status" value="1"/>
</dbReference>
<accession>A0A9D5K9K8</accession>
<evidence type="ECO:0000313" key="2">
    <source>
        <dbReference type="EMBL" id="MBD3364942.1"/>
    </source>
</evidence>
<dbReference type="AlphaFoldDB" id="A0A9D5K9K8"/>
<dbReference type="NCBIfam" id="TIGR04183">
    <property type="entry name" value="Por_Secre_tail"/>
    <property type="match status" value="1"/>
</dbReference>
<proteinExistence type="predicted"/>
<evidence type="ECO:0000259" key="1">
    <source>
        <dbReference type="Pfam" id="PF13860"/>
    </source>
</evidence>
<comment type="caution">
    <text evidence="2">The sequence shown here is derived from an EMBL/GenBank/DDBJ whole genome shotgun (WGS) entry which is preliminary data.</text>
</comment>
<dbReference type="InterPro" id="IPR026444">
    <property type="entry name" value="Secre_tail"/>
</dbReference>
<name>A0A9D5K9K8_UNCW3</name>
<dbReference type="InterPro" id="IPR011047">
    <property type="entry name" value="Quinoprotein_ADH-like_sf"/>
</dbReference>
<dbReference type="EMBL" id="WJKJ01000235">
    <property type="protein sequence ID" value="MBD3364942.1"/>
    <property type="molecule type" value="Genomic_DNA"/>
</dbReference>
<organism evidence="2 3">
    <name type="scientific">candidate division WOR-3 bacterium</name>
    <dbReference type="NCBI Taxonomy" id="2052148"/>
    <lineage>
        <taxon>Bacteria</taxon>
        <taxon>Bacteria division WOR-3</taxon>
    </lineage>
</organism>
<evidence type="ECO:0000313" key="3">
    <source>
        <dbReference type="Proteomes" id="UP000630660"/>
    </source>
</evidence>
<dbReference type="SUPFAM" id="SSF50998">
    <property type="entry name" value="Quinoprotein alcohol dehydrogenase-like"/>
    <property type="match status" value="1"/>
</dbReference>